<dbReference type="PANTHER" id="PTHR36180:SF2">
    <property type="entry name" value="BRO FAMILY PROTEIN"/>
    <property type="match status" value="1"/>
</dbReference>
<dbReference type="InterPro" id="IPR003497">
    <property type="entry name" value="BRO_N_domain"/>
</dbReference>
<gene>
    <name evidence="3" type="ORF">X970_17260</name>
</gene>
<evidence type="ECO:0000256" key="1">
    <source>
        <dbReference type="SAM" id="Coils"/>
    </source>
</evidence>
<dbReference type="EMBL" id="CP006979">
    <property type="protein sequence ID" value="AHC89059.1"/>
    <property type="molecule type" value="Genomic_DNA"/>
</dbReference>
<evidence type="ECO:0000313" key="4">
    <source>
        <dbReference type="Proteomes" id="UP000018660"/>
    </source>
</evidence>
<feature type="domain" description="Bro-N" evidence="2">
    <location>
        <begin position="1"/>
        <end position="107"/>
    </location>
</feature>
<dbReference type="RefSeq" id="WP_024087440.1">
    <property type="nucleotide sequence ID" value="NC_023076.1"/>
</dbReference>
<evidence type="ECO:0000313" key="3">
    <source>
        <dbReference type="EMBL" id="AHC89059.1"/>
    </source>
</evidence>
<keyword evidence="1" id="KW-0175">Coiled coil</keyword>
<dbReference type="PATRIC" id="fig|1435058.3.peg.3353"/>
<dbReference type="PANTHER" id="PTHR36180">
    <property type="entry name" value="DNA-BINDING PROTEIN-RELATED-RELATED"/>
    <property type="match status" value="1"/>
</dbReference>
<organism evidence="3 4">
    <name type="scientific">Pseudomonas monteilii SB3101</name>
    <dbReference type="NCBI Taxonomy" id="1435058"/>
    <lineage>
        <taxon>Bacteria</taxon>
        <taxon>Pseudomonadati</taxon>
        <taxon>Pseudomonadota</taxon>
        <taxon>Gammaproteobacteria</taxon>
        <taxon>Pseudomonadales</taxon>
        <taxon>Pseudomonadaceae</taxon>
        <taxon>Pseudomonas</taxon>
    </lineage>
</organism>
<proteinExistence type="predicted"/>
<accession>V9V0L3</accession>
<protein>
    <recommendedName>
        <fullName evidence="2">Bro-N domain-containing protein</fullName>
    </recommendedName>
</protein>
<dbReference type="Proteomes" id="UP000018660">
    <property type="component" value="Chromosome"/>
</dbReference>
<dbReference type="Pfam" id="PF02498">
    <property type="entry name" value="Bro-N"/>
    <property type="match status" value="1"/>
</dbReference>
<evidence type="ECO:0000259" key="2">
    <source>
        <dbReference type="PROSITE" id="PS51750"/>
    </source>
</evidence>
<dbReference type="SMART" id="SM01040">
    <property type="entry name" value="Bro-N"/>
    <property type="match status" value="1"/>
</dbReference>
<dbReference type="HOGENOM" id="CLU_1223895_0_0_6"/>
<sequence>MSNVSIYKFDNTTEIRVVEIEGNPWFLAVDVLAALGMDTRQPQNYLRHLDSSEKQVICITQGKGNPNKTVITESGLYKLVLRSDKPEARRFQDWVTRDVLPGIRKDGAYIMGEEKVATGEMDEDAFVLKAIEILQRKIDRLKAENDAMSQELNVLTVDEYRALTHRYFTHSQKVKLGQAAARILRAQGQEPQRQERTVRFHGEERTVRVNLYPRAALEQAERELAA</sequence>
<dbReference type="AlphaFoldDB" id="V9V0L3"/>
<feature type="coiled-coil region" evidence="1">
    <location>
        <begin position="131"/>
        <end position="158"/>
    </location>
</feature>
<dbReference type="KEGG" id="pmot:X970_17260"/>
<reference evidence="3 4" key="1">
    <citation type="submission" date="2013-12" db="EMBL/GenBank/DDBJ databases">
        <title>Complete Genomes of Pseudomonas monteilii SB3078 and SB3101, two Benzene, Toluene and Ethylbenzene Degrading Bacteria used for Bioaugmentation.</title>
        <authorList>
            <person name="Dueholm M.S."/>
            <person name="Albertsen M."/>
            <person name="D'Imperio S."/>
            <person name="Tale V.P."/>
            <person name="Lewis D."/>
            <person name="Nilsen P.H."/>
            <person name="Nielsen J.L."/>
        </authorList>
    </citation>
    <scope>NUCLEOTIDE SEQUENCE [LARGE SCALE GENOMIC DNA]</scope>
    <source>
        <strain evidence="3 4">SB3101</strain>
    </source>
</reference>
<dbReference type="PROSITE" id="PS51750">
    <property type="entry name" value="BRO_N"/>
    <property type="match status" value="1"/>
</dbReference>
<name>V9V0L3_9PSED</name>